<protein>
    <recommendedName>
        <fullName evidence="1">DUF1935 domain-containing protein</fullName>
    </recommendedName>
</protein>
<dbReference type="Pfam" id="PF09149">
    <property type="entry name" value="DUF1935"/>
    <property type="match status" value="1"/>
</dbReference>
<dbReference type="EMBL" id="AUPL01000512">
    <property type="protein sequence ID" value="ESL11731.1"/>
    <property type="molecule type" value="Genomic_DNA"/>
</dbReference>
<keyword evidence="3" id="KW-1185">Reference proteome</keyword>
<dbReference type="VEuPathDB" id="TriTrypDB:TRSC58_00512"/>
<sequence length="153" mass="17222">MGFFVSKAKYKNGTPTFKEATRVYPMFNGLLFRLCDPLKGRWGFYNDSPKYTMHVAILFKHDSQIVPLGSATLHRVTDRENSGGDEMKGHLVEVDIAPLATEMFVKGQVTGWNVSNLEARTSADGRVFRLRGQKDRSNKYMGLVTPVKRMSTG</sequence>
<dbReference type="PANTHER" id="PTHR47047">
    <property type="entry name" value="PUTATIVE-RELATED-RELATED"/>
    <property type="match status" value="1"/>
</dbReference>
<evidence type="ECO:0000313" key="2">
    <source>
        <dbReference type="EMBL" id="ESL11731.1"/>
    </source>
</evidence>
<accession>A0A061JCA3</accession>
<dbReference type="Gene3D" id="2.60.40.1180">
    <property type="entry name" value="Golgi alpha-mannosidase II"/>
    <property type="match status" value="1"/>
</dbReference>
<dbReference type="InterPro" id="IPR036310">
    <property type="entry name" value="Smp-1-like_sf"/>
</dbReference>
<reference evidence="2 3" key="1">
    <citation type="submission" date="2013-07" db="EMBL/GenBank/DDBJ databases">
        <authorList>
            <person name="Stoco P.H."/>
            <person name="Wagner G."/>
            <person name="Gerber A."/>
            <person name="Zaha A."/>
            <person name="Thompson C."/>
            <person name="Bartholomeu D.C."/>
            <person name="Luckemeyer D.D."/>
            <person name="Bahia D."/>
            <person name="Loreto E."/>
            <person name="Prestes E.B."/>
            <person name="Lima F.M."/>
            <person name="Rodrigues-Luiz G."/>
            <person name="Vallejo G.A."/>
            <person name="Filho J.F."/>
            <person name="Monteiro K.M."/>
            <person name="Tyler K.M."/>
            <person name="de Almeida L.G."/>
            <person name="Ortiz M.F."/>
            <person name="Siervo M.A."/>
            <person name="de Moraes M.H."/>
            <person name="Cunha O.L."/>
            <person name="Mendonca-Neto R."/>
            <person name="Silva R."/>
            <person name="Teixeira S.M."/>
            <person name="Murta S.M."/>
            <person name="Sincero T.C."/>
            <person name="Mendes T.A."/>
            <person name="Urmenyi T.P."/>
            <person name="Silva V.G."/>
            <person name="da Rocha W.D."/>
            <person name="Andersson B."/>
            <person name="Romanha A.J."/>
            <person name="Steindel M."/>
            <person name="de Vasconcelos A.T."/>
            <person name="Grisard E.C."/>
        </authorList>
    </citation>
    <scope>NUCLEOTIDE SEQUENCE [LARGE SCALE GENOMIC DNA]</scope>
    <source>
        <strain evidence="2 3">SC58</strain>
    </source>
</reference>
<gene>
    <name evidence="2" type="ORF">TRSC58_00512</name>
</gene>
<feature type="domain" description="DUF1935" evidence="1">
    <location>
        <begin position="10"/>
        <end position="115"/>
    </location>
</feature>
<dbReference type="InterPro" id="IPR015232">
    <property type="entry name" value="DUF1935"/>
</dbReference>
<dbReference type="InterPro" id="IPR013780">
    <property type="entry name" value="Glyco_hydro_b"/>
</dbReference>
<dbReference type="Proteomes" id="UP000031737">
    <property type="component" value="Unassembled WGS sequence"/>
</dbReference>
<dbReference type="AlphaFoldDB" id="A0A061JCA3"/>
<name>A0A061JCA3_TRYRA</name>
<dbReference type="SUPFAM" id="SSF101601">
    <property type="entry name" value="Smp-1-like"/>
    <property type="match status" value="1"/>
</dbReference>
<dbReference type="OrthoDB" id="269245at2759"/>
<evidence type="ECO:0000259" key="1">
    <source>
        <dbReference type="Pfam" id="PF09149"/>
    </source>
</evidence>
<comment type="caution">
    <text evidence="2">The sequence shown here is derived from an EMBL/GenBank/DDBJ whole genome shotgun (WGS) entry which is preliminary data.</text>
</comment>
<proteinExistence type="predicted"/>
<dbReference type="PANTHER" id="PTHR47047:SF7">
    <property type="entry name" value="PROTEIN, PUTATIVE-RELATED"/>
    <property type="match status" value="1"/>
</dbReference>
<evidence type="ECO:0000313" key="3">
    <source>
        <dbReference type="Proteomes" id="UP000031737"/>
    </source>
</evidence>
<organism evidence="2 3">
    <name type="scientific">Trypanosoma rangeli SC58</name>
    <dbReference type="NCBI Taxonomy" id="429131"/>
    <lineage>
        <taxon>Eukaryota</taxon>
        <taxon>Discoba</taxon>
        <taxon>Euglenozoa</taxon>
        <taxon>Kinetoplastea</taxon>
        <taxon>Metakinetoplastina</taxon>
        <taxon>Trypanosomatida</taxon>
        <taxon>Trypanosomatidae</taxon>
        <taxon>Trypanosoma</taxon>
        <taxon>Herpetosoma</taxon>
    </lineage>
</organism>